<feature type="domain" description="DOMON" evidence="10">
    <location>
        <begin position="44"/>
        <end position="169"/>
    </location>
</feature>
<feature type="transmembrane region" description="Helical" evidence="8">
    <location>
        <begin position="236"/>
        <end position="261"/>
    </location>
</feature>
<dbReference type="InterPro" id="IPR006593">
    <property type="entry name" value="Cyt_b561/ferric_Rdtase_TM"/>
</dbReference>
<dbReference type="PROSITE" id="PS50836">
    <property type="entry name" value="DOMON"/>
    <property type="match status" value="1"/>
</dbReference>
<dbReference type="OrthoDB" id="2419613at2759"/>
<dbReference type="SMART" id="SM00665">
    <property type="entry name" value="B561"/>
    <property type="match status" value="1"/>
</dbReference>
<feature type="transmembrane region" description="Helical" evidence="8">
    <location>
        <begin position="321"/>
        <end position="342"/>
    </location>
</feature>
<evidence type="ECO:0000256" key="3">
    <source>
        <dbReference type="ARBA" id="ARBA00022692"/>
    </source>
</evidence>
<dbReference type="CDD" id="cd08760">
    <property type="entry name" value="Cyt_b561_FRRS1_like"/>
    <property type="match status" value="1"/>
</dbReference>
<evidence type="ECO:0000256" key="1">
    <source>
        <dbReference type="ARBA" id="ARBA00004370"/>
    </source>
</evidence>
<keyword evidence="6 8" id="KW-1133">Transmembrane helix</keyword>
<dbReference type="GO" id="GO:0016020">
    <property type="term" value="C:membrane"/>
    <property type="evidence" value="ECO:0007669"/>
    <property type="project" value="UniProtKB-SubCell"/>
</dbReference>
<evidence type="ECO:0000256" key="6">
    <source>
        <dbReference type="ARBA" id="ARBA00022989"/>
    </source>
</evidence>
<evidence type="ECO:0000313" key="12">
    <source>
        <dbReference type="EMBL" id="TKR93863.1"/>
    </source>
</evidence>
<evidence type="ECO:0008006" key="14">
    <source>
        <dbReference type="Google" id="ProtNLM"/>
    </source>
</evidence>
<feature type="transmembrane region" description="Helical" evidence="8">
    <location>
        <begin position="363"/>
        <end position="384"/>
    </location>
</feature>
<evidence type="ECO:0000256" key="8">
    <source>
        <dbReference type="SAM" id="Phobius"/>
    </source>
</evidence>
<evidence type="ECO:0000256" key="9">
    <source>
        <dbReference type="SAM" id="SignalP"/>
    </source>
</evidence>
<keyword evidence="13" id="KW-1185">Reference proteome</keyword>
<dbReference type="Proteomes" id="UP000298663">
    <property type="component" value="Unassembled WGS sequence"/>
</dbReference>
<dbReference type="Pfam" id="PF03188">
    <property type="entry name" value="Cytochrom_B561"/>
    <property type="match status" value="1"/>
</dbReference>
<gene>
    <name evidence="12" type="ORF">L596_008240</name>
</gene>
<evidence type="ECO:0000256" key="2">
    <source>
        <dbReference type="ARBA" id="ARBA00022448"/>
    </source>
</evidence>
<feature type="signal peptide" evidence="9">
    <location>
        <begin position="1"/>
        <end position="18"/>
    </location>
</feature>
<feature type="transmembrane region" description="Helical" evidence="8">
    <location>
        <begin position="455"/>
        <end position="477"/>
    </location>
</feature>
<protein>
    <recommendedName>
        <fullName evidence="14">Cytochrome b561 domain-containing protein</fullName>
    </recommendedName>
</protein>
<dbReference type="AlphaFoldDB" id="A0A4U5PCE1"/>
<sequence length="481" mass="53583">MKTILPFLLFALLSASKADLDTSTCGKSKGCWFAPVGCEKTDSCDNVISFARKPDGFVEFEMKSSKVGSKINYLSLGFSEDNEMGSEAVTHCAFLDKPEVHVTYNFGKSNSPLGEVNEQQAESSNVELVEATRSGDSLYCRFKQRIAPTIESQYFPRLNTSYVLLFARGKTRSPKALAPHSFDTRNADFPSVSGLKLNLDEEFDTPKTEVNDVKQMMNDEPMAEPSMSPQTRRNLVVAHGIMMIIAWMVCVAIAVFSARYLRHHWPQKTPLGLKIWFHLHRTLNVFAVIVMILSLLLIFIAKDWTWKGPWFTHSWDENFSGGALHSFFGAVALILGISQPFNSLLRCGPDHRTRPIFNWSHRTIGLIAFVNALIAIFISTLKFTSLWTDSGWALALVIFYGVCGILLVAASEYANCLERRQVSSISMEMKSNQQRRGEQVNVITRGRTSDKHKHILTALLAIVAGLAIAIATILIVLCAAS</sequence>
<feature type="chain" id="PRO_5020358052" description="Cytochrome b561 domain-containing protein" evidence="9">
    <location>
        <begin position="19"/>
        <end position="481"/>
    </location>
</feature>
<feature type="transmembrane region" description="Helical" evidence="8">
    <location>
        <begin position="390"/>
        <end position="410"/>
    </location>
</feature>
<keyword evidence="3 8" id="KW-0812">Transmembrane</keyword>
<keyword evidence="4 9" id="KW-0732">Signal</keyword>
<evidence type="ECO:0000259" key="10">
    <source>
        <dbReference type="PROSITE" id="PS50836"/>
    </source>
</evidence>
<reference evidence="12 13" key="2">
    <citation type="journal article" date="2019" name="G3 (Bethesda)">
        <title>Hybrid Assembly of the Genome of the Entomopathogenic Nematode Steinernema carpocapsae Identifies the X-Chromosome.</title>
        <authorList>
            <person name="Serra L."/>
            <person name="Macchietto M."/>
            <person name="Macias-Munoz A."/>
            <person name="McGill C.J."/>
            <person name="Rodriguez I.M."/>
            <person name="Rodriguez B."/>
            <person name="Murad R."/>
            <person name="Mortazavi A."/>
        </authorList>
    </citation>
    <scope>NUCLEOTIDE SEQUENCE [LARGE SCALE GENOMIC DNA]</scope>
    <source>
        <strain evidence="12 13">ALL</strain>
    </source>
</reference>
<accession>A0A4U5PCE1</accession>
<evidence type="ECO:0000259" key="11">
    <source>
        <dbReference type="PROSITE" id="PS50939"/>
    </source>
</evidence>
<dbReference type="Gene3D" id="1.20.120.1770">
    <property type="match status" value="1"/>
</dbReference>
<dbReference type="PANTHER" id="PTHR23130:SF171">
    <property type="entry name" value="OS01G0895300 PROTEIN"/>
    <property type="match status" value="1"/>
</dbReference>
<feature type="domain" description="Cytochrome b561" evidence="11">
    <location>
        <begin position="199"/>
        <end position="419"/>
    </location>
</feature>
<keyword evidence="2" id="KW-0813">Transport</keyword>
<comment type="caution">
    <text evidence="12">The sequence shown here is derived from an EMBL/GenBank/DDBJ whole genome shotgun (WGS) entry which is preliminary data.</text>
</comment>
<feature type="transmembrane region" description="Helical" evidence="8">
    <location>
        <begin position="282"/>
        <end position="301"/>
    </location>
</feature>
<dbReference type="PROSITE" id="PS50939">
    <property type="entry name" value="CYTOCHROME_B561"/>
    <property type="match status" value="1"/>
</dbReference>
<reference evidence="12 13" key="1">
    <citation type="journal article" date="2015" name="Genome Biol.">
        <title>Comparative genomics of Steinernema reveals deeply conserved gene regulatory networks.</title>
        <authorList>
            <person name="Dillman A.R."/>
            <person name="Macchietto M."/>
            <person name="Porter C.F."/>
            <person name="Rogers A."/>
            <person name="Williams B."/>
            <person name="Antoshechkin I."/>
            <person name="Lee M.M."/>
            <person name="Goodwin Z."/>
            <person name="Lu X."/>
            <person name="Lewis E.E."/>
            <person name="Goodrich-Blair H."/>
            <person name="Stock S.P."/>
            <person name="Adams B.J."/>
            <person name="Sternberg P.W."/>
            <person name="Mortazavi A."/>
        </authorList>
    </citation>
    <scope>NUCLEOTIDE SEQUENCE [LARGE SCALE GENOMIC DNA]</scope>
    <source>
        <strain evidence="12 13">ALL</strain>
    </source>
</reference>
<dbReference type="EMBL" id="AZBU02000002">
    <property type="protein sequence ID" value="TKR93863.1"/>
    <property type="molecule type" value="Genomic_DNA"/>
</dbReference>
<organism evidence="12 13">
    <name type="scientific">Steinernema carpocapsae</name>
    <name type="common">Entomopathogenic nematode</name>
    <dbReference type="NCBI Taxonomy" id="34508"/>
    <lineage>
        <taxon>Eukaryota</taxon>
        <taxon>Metazoa</taxon>
        <taxon>Ecdysozoa</taxon>
        <taxon>Nematoda</taxon>
        <taxon>Chromadorea</taxon>
        <taxon>Rhabditida</taxon>
        <taxon>Tylenchina</taxon>
        <taxon>Panagrolaimomorpha</taxon>
        <taxon>Strongyloidoidea</taxon>
        <taxon>Steinernematidae</taxon>
        <taxon>Steinernema</taxon>
    </lineage>
</organism>
<dbReference type="PANTHER" id="PTHR23130">
    <property type="entry name" value="CYTOCHROME B561 AND DOMON DOMAIN-CONTAINING PROTEIN"/>
    <property type="match status" value="1"/>
</dbReference>
<dbReference type="InterPro" id="IPR005018">
    <property type="entry name" value="DOMON_domain"/>
</dbReference>
<evidence type="ECO:0000313" key="13">
    <source>
        <dbReference type="Proteomes" id="UP000298663"/>
    </source>
</evidence>
<name>A0A4U5PCE1_STECR</name>
<comment type="subcellular location">
    <subcellularLocation>
        <location evidence="1">Membrane</location>
    </subcellularLocation>
</comment>
<keyword evidence="5" id="KW-0249">Electron transport</keyword>
<evidence type="ECO:0000256" key="4">
    <source>
        <dbReference type="ARBA" id="ARBA00022729"/>
    </source>
</evidence>
<evidence type="ECO:0000256" key="5">
    <source>
        <dbReference type="ARBA" id="ARBA00022982"/>
    </source>
</evidence>
<dbReference type="STRING" id="34508.A0A4U5PCE1"/>
<keyword evidence="7 8" id="KW-0472">Membrane</keyword>
<proteinExistence type="predicted"/>
<evidence type="ECO:0000256" key="7">
    <source>
        <dbReference type="ARBA" id="ARBA00023136"/>
    </source>
</evidence>